<dbReference type="AlphaFoldDB" id="A0A1H1QBS3"/>
<keyword evidence="2 7" id="KW-0813">Transport</keyword>
<evidence type="ECO:0000256" key="3">
    <source>
        <dbReference type="ARBA" id="ARBA00022475"/>
    </source>
</evidence>
<name>A0A1H1QBS3_9ACTN</name>
<feature type="domain" description="ABC transmembrane type-1" evidence="8">
    <location>
        <begin position="76"/>
        <end position="265"/>
    </location>
</feature>
<gene>
    <name evidence="9" type="ORF">SAMN04489812_1215</name>
</gene>
<dbReference type="Proteomes" id="UP000199103">
    <property type="component" value="Chromosome I"/>
</dbReference>
<keyword evidence="4 7" id="KW-0812">Transmembrane</keyword>
<proteinExistence type="inferred from homology"/>
<dbReference type="GO" id="GO:0005886">
    <property type="term" value="C:plasma membrane"/>
    <property type="evidence" value="ECO:0007669"/>
    <property type="project" value="UniProtKB-SubCell"/>
</dbReference>
<evidence type="ECO:0000256" key="2">
    <source>
        <dbReference type="ARBA" id="ARBA00022448"/>
    </source>
</evidence>
<evidence type="ECO:0000256" key="7">
    <source>
        <dbReference type="RuleBase" id="RU363032"/>
    </source>
</evidence>
<evidence type="ECO:0000256" key="1">
    <source>
        <dbReference type="ARBA" id="ARBA00004651"/>
    </source>
</evidence>
<organism evidence="9 10">
    <name type="scientific">Microlunatus soli</name>
    <dbReference type="NCBI Taxonomy" id="630515"/>
    <lineage>
        <taxon>Bacteria</taxon>
        <taxon>Bacillati</taxon>
        <taxon>Actinomycetota</taxon>
        <taxon>Actinomycetes</taxon>
        <taxon>Propionibacteriales</taxon>
        <taxon>Propionibacteriaceae</taxon>
        <taxon>Microlunatus</taxon>
    </lineage>
</organism>
<accession>A0A1H1QBS3</accession>
<keyword evidence="10" id="KW-1185">Reference proteome</keyword>
<dbReference type="PANTHER" id="PTHR43744:SF12">
    <property type="entry name" value="ABC TRANSPORTER PERMEASE PROTEIN MG189-RELATED"/>
    <property type="match status" value="1"/>
</dbReference>
<evidence type="ECO:0000259" key="8">
    <source>
        <dbReference type="PROSITE" id="PS50928"/>
    </source>
</evidence>
<comment type="subcellular location">
    <subcellularLocation>
        <location evidence="1 7">Cell membrane</location>
        <topology evidence="1 7">Multi-pass membrane protein</topology>
    </subcellularLocation>
</comment>
<dbReference type="OrthoDB" id="2063054at2"/>
<feature type="transmembrane region" description="Helical" evidence="7">
    <location>
        <begin position="20"/>
        <end position="38"/>
    </location>
</feature>
<evidence type="ECO:0000256" key="5">
    <source>
        <dbReference type="ARBA" id="ARBA00022989"/>
    </source>
</evidence>
<keyword evidence="5 7" id="KW-1133">Transmembrane helix</keyword>
<keyword evidence="6 7" id="KW-0472">Membrane</keyword>
<dbReference type="SUPFAM" id="SSF161098">
    <property type="entry name" value="MetI-like"/>
    <property type="match status" value="1"/>
</dbReference>
<dbReference type="GO" id="GO:0055085">
    <property type="term" value="P:transmembrane transport"/>
    <property type="evidence" value="ECO:0007669"/>
    <property type="project" value="InterPro"/>
</dbReference>
<dbReference type="InterPro" id="IPR035906">
    <property type="entry name" value="MetI-like_sf"/>
</dbReference>
<dbReference type="EMBL" id="LT629772">
    <property type="protein sequence ID" value="SDS20981.1"/>
    <property type="molecule type" value="Genomic_DNA"/>
</dbReference>
<protein>
    <submittedName>
        <fullName evidence="9">Carbohydrate ABC transporter membrane protein 2, CUT1 family</fullName>
    </submittedName>
</protein>
<evidence type="ECO:0000256" key="4">
    <source>
        <dbReference type="ARBA" id="ARBA00022692"/>
    </source>
</evidence>
<dbReference type="PROSITE" id="PS50928">
    <property type="entry name" value="ABC_TM1"/>
    <property type="match status" value="1"/>
</dbReference>
<reference evidence="9 10" key="1">
    <citation type="submission" date="2016-10" db="EMBL/GenBank/DDBJ databases">
        <authorList>
            <person name="de Groot N.N."/>
        </authorList>
    </citation>
    <scope>NUCLEOTIDE SEQUENCE [LARGE SCALE GENOMIC DNA]</scope>
    <source>
        <strain evidence="9 10">DSM 21800</strain>
    </source>
</reference>
<feature type="transmembrane region" description="Helical" evidence="7">
    <location>
        <begin position="80"/>
        <end position="104"/>
    </location>
</feature>
<comment type="similarity">
    <text evidence="7">Belongs to the binding-protein-dependent transport system permease family.</text>
</comment>
<evidence type="ECO:0000256" key="6">
    <source>
        <dbReference type="ARBA" id="ARBA00023136"/>
    </source>
</evidence>
<sequence length="282" mass="31300">MVRRVGRVRRARKPGVARQVIAAIIGLAFIVPLLWTFVTSLSTRSDVYRFPPKLSPSWEWSNYARAWQAAPWLRYFGNTVLIAGCVVALVLATSLLAGFAFAVMRFRGRTVLFMIVMAVMMVPQTVLLIPNFIIAQRLGLYDTYLIQILPWGASVFGIFLLRQFFVTLPRELFEAAELEGAGAFRILISIAGPLAKPSLVLVGLNAFMGSWNAFVWPYLMTKSESIRPIEVGLQTFYGAEGTDWTGLSAAITFTTVPVIILFLFLQRYFVGGAYGVEGAVRG</sequence>
<dbReference type="Pfam" id="PF00528">
    <property type="entry name" value="BPD_transp_1"/>
    <property type="match status" value="1"/>
</dbReference>
<feature type="transmembrane region" description="Helical" evidence="7">
    <location>
        <begin position="244"/>
        <end position="265"/>
    </location>
</feature>
<dbReference type="Gene3D" id="1.10.3720.10">
    <property type="entry name" value="MetI-like"/>
    <property type="match status" value="1"/>
</dbReference>
<dbReference type="STRING" id="630515.SAMN04489812_1215"/>
<evidence type="ECO:0000313" key="10">
    <source>
        <dbReference type="Proteomes" id="UP000199103"/>
    </source>
</evidence>
<dbReference type="InterPro" id="IPR000515">
    <property type="entry name" value="MetI-like"/>
</dbReference>
<dbReference type="PANTHER" id="PTHR43744">
    <property type="entry name" value="ABC TRANSPORTER PERMEASE PROTEIN MG189-RELATED-RELATED"/>
    <property type="match status" value="1"/>
</dbReference>
<feature type="transmembrane region" description="Helical" evidence="7">
    <location>
        <begin position="111"/>
        <end position="132"/>
    </location>
</feature>
<keyword evidence="3" id="KW-1003">Cell membrane</keyword>
<feature type="transmembrane region" description="Helical" evidence="7">
    <location>
        <begin position="144"/>
        <end position="161"/>
    </location>
</feature>
<dbReference type="CDD" id="cd06261">
    <property type="entry name" value="TM_PBP2"/>
    <property type="match status" value="1"/>
</dbReference>
<evidence type="ECO:0000313" key="9">
    <source>
        <dbReference type="EMBL" id="SDS20981.1"/>
    </source>
</evidence>